<feature type="compositionally biased region" description="Basic residues" evidence="2">
    <location>
        <begin position="1"/>
        <end position="11"/>
    </location>
</feature>
<dbReference type="AlphaFoldDB" id="A0A9E7APN1"/>
<evidence type="ECO:0000256" key="2">
    <source>
        <dbReference type="SAM" id="MobiDB-lite"/>
    </source>
</evidence>
<name>A0A9E7APN1_9ACTO</name>
<dbReference type="Gene3D" id="3.40.50.150">
    <property type="entry name" value="Vaccinia Virus protein VP39"/>
    <property type="match status" value="1"/>
</dbReference>
<dbReference type="KEGG" id="agh:M3I41_05470"/>
<dbReference type="PANTHER" id="PTHR43317">
    <property type="entry name" value="THERMOSPERMINE SYNTHASE ACAULIS5"/>
    <property type="match status" value="1"/>
</dbReference>
<reference evidence="3" key="1">
    <citation type="submission" date="2022-05" db="EMBL/GenBank/DDBJ databases">
        <title>Using nanopore sequencing to obtain complete genomes from saliva samples.</title>
        <authorList>
            <person name="Baker J.L."/>
        </authorList>
    </citation>
    <scope>NUCLEOTIDE SEQUENCE</scope>
    <source>
        <strain evidence="3">JCVI-JB-Ag32</strain>
    </source>
</reference>
<dbReference type="NCBIfam" id="NF037959">
    <property type="entry name" value="MFS_SpdSyn"/>
    <property type="match status" value="1"/>
</dbReference>
<keyword evidence="1" id="KW-0620">Polyamine biosynthesis</keyword>
<proteinExistence type="predicted"/>
<organism evidence="3 4">
    <name type="scientific">Actinomyces graevenitzii</name>
    <dbReference type="NCBI Taxonomy" id="55565"/>
    <lineage>
        <taxon>Bacteria</taxon>
        <taxon>Bacillati</taxon>
        <taxon>Actinomycetota</taxon>
        <taxon>Actinomycetes</taxon>
        <taxon>Actinomycetales</taxon>
        <taxon>Actinomycetaceae</taxon>
        <taxon>Actinomyces</taxon>
    </lineage>
</organism>
<evidence type="ECO:0000313" key="3">
    <source>
        <dbReference type="EMBL" id="UQF79063.1"/>
    </source>
</evidence>
<accession>A0A9E7APN1</accession>
<feature type="region of interest" description="Disordered" evidence="2">
    <location>
        <begin position="1"/>
        <end position="24"/>
    </location>
</feature>
<gene>
    <name evidence="3" type="ORF">M3I41_05470</name>
</gene>
<dbReference type="InterPro" id="IPR029063">
    <property type="entry name" value="SAM-dependent_MTases_sf"/>
</dbReference>
<evidence type="ECO:0000313" key="4">
    <source>
        <dbReference type="Proteomes" id="UP000830236"/>
    </source>
</evidence>
<dbReference type="GO" id="GO:0006596">
    <property type="term" value="P:polyamine biosynthetic process"/>
    <property type="evidence" value="ECO:0007669"/>
    <property type="project" value="UniProtKB-KW"/>
</dbReference>
<protein>
    <submittedName>
        <fullName evidence="3">Fused MFS/spermidine synthase</fullName>
    </submittedName>
</protein>
<dbReference type="SUPFAM" id="SSF53335">
    <property type="entry name" value="S-adenosyl-L-methionine-dependent methyltransferases"/>
    <property type="match status" value="1"/>
</dbReference>
<evidence type="ECO:0000256" key="1">
    <source>
        <dbReference type="ARBA" id="ARBA00023115"/>
    </source>
</evidence>
<dbReference type="Proteomes" id="UP000830236">
    <property type="component" value="Chromosome"/>
</dbReference>
<sequence>MWVSKRRRSKPAAKTSDSLSLSSLPTEPVATSFASARLEARDQGILLYLDDTESSFIDLADPAYLDFEYHQHMDAAVKVLLGEDLPLNAVHLGGAACALARAWDATHPGSAQLAVEIDAKLAAYVRQWFDLPRSPRLRIRIDDAVVAAPSLKAEFWDVVVRDIFSGGTVPDSVCTPEFMHSCMNALKSEGLFLINAASAPTSQVQAQFAALAQISDFLVISDAAVARGKRRGNLVLVARKTGFSVEDFDRLSRALRKLPLPAQLYRHSDGALSRYN</sequence>
<dbReference type="PANTHER" id="PTHR43317:SF1">
    <property type="entry name" value="THERMOSPERMINE SYNTHASE ACAULIS5"/>
    <property type="match status" value="1"/>
</dbReference>
<dbReference type="EMBL" id="CP097095">
    <property type="protein sequence ID" value="UQF79063.1"/>
    <property type="molecule type" value="Genomic_DNA"/>
</dbReference>